<dbReference type="InterPro" id="IPR019050">
    <property type="entry name" value="FDF_dom"/>
</dbReference>
<feature type="region of interest" description="Disordered" evidence="6">
    <location>
        <begin position="400"/>
        <end position="423"/>
    </location>
</feature>
<dbReference type="Pfam" id="PF16598">
    <property type="entry name" value="Edc3_linker"/>
    <property type="match status" value="1"/>
</dbReference>
<dbReference type="CDD" id="cd01737">
    <property type="entry name" value="LSm16_N"/>
    <property type="match status" value="1"/>
</dbReference>
<dbReference type="Pfam" id="PF12701">
    <property type="entry name" value="LSM14"/>
    <property type="match status" value="1"/>
</dbReference>
<dbReference type="InterPro" id="IPR004443">
    <property type="entry name" value="YjeF_N_dom"/>
</dbReference>
<dbReference type="InterPro" id="IPR034107">
    <property type="entry name" value="Lsm16_N"/>
</dbReference>
<evidence type="ECO:0000259" key="7">
    <source>
        <dbReference type="PROSITE" id="PS51385"/>
    </source>
</evidence>
<dbReference type="PANTHER" id="PTHR13612:SF0">
    <property type="entry name" value="ENHANCER OF MRNA-DECAPPING PROTEIN 3"/>
    <property type="match status" value="1"/>
</dbReference>
<evidence type="ECO:0000256" key="4">
    <source>
        <dbReference type="ARBA" id="ARBA00022490"/>
    </source>
</evidence>
<dbReference type="FunFam" id="3.40.50.10260:FF:000024">
    <property type="entry name" value="Enhancer of mRNA decapping 3"/>
    <property type="match status" value="1"/>
</dbReference>
<reference evidence="10" key="2">
    <citation type="submission" date="2025-09" db="UniProtKB">
        <authorList>
            <consortium name="Ensembl"/>
        </authorList>
    </citation>
    <scope>IDENTIFICATION</scope>
</reference>
<evidence type="ECO:0000259" key="9">
    <source>
        <dbReference type="PROSITE" id="PS52002"/>
    </source>
</evidence>
<dbReference type="InterPro" id="IPR036652">
    <property type="entry name" value="YjeF_N_dom_sf"/>
</dbReference>
<dbReference type="GO" id="GO:0000932">
    <property type="term" value="C:P-body"/>
    <property type="evidence" value="ECO:0007669"/>
    <property type="project" value="UniProtKB-SubCell"/>
</dbReference>
<dbReference type="PROSITE" id="PS51385">
    <property type="entry name" value="YJEF_N"/>
    <property type="match status" value="1"/>
</dbReference>
<dbReference type="PROSITE" id="PS51512">
    <property type="entry name" value="DFDF"/>
    <property type="match status" value="1"/>
</dbReference>
<comment type="similarity">
    <text evidence="2">Belongs to the EDC3 family.</text>
</comment>
<evidence type="ECO:0000256" key="5">
    <source>
        <dbReference type="ARBA" id="ARBA00032192"/>
    </source>
</evidence>
<evidence type="ECO:0000256" key="2">
    <source>
        <dbReference type="ARBA" id="ARBA00006610"/>
    </source>
</evidence>
<protein>
    <recommendedName>
        <fullName evidence="3">Enhancer of mRNA-decapping protein 3</fullName>
    </recommendedName>
    <alternativeName>
        <fullName evidence="5">YjeF domain-containing protein 1</fullName>
    </alternativeName>
</protein>
<dbReference type="InterPro" id="IPR025609">
    <property type="entry name" value="Lsm14-like_N"/>
</dbReference>
<dbReference type="InterPro" id="IPR047575">
    <property type="entry name" value="Sm"/>
</dbReference>
<gene>
    <name evidence="10" type="primary">EDC3</name>
</gene>
<dbReference type="InterPro" id="IPR025762">
    <property type="entry name" value="DFDF"/>
</dbReference>
<evidence type="ECO:0000256" key="1">
    <source>
        <dbReference type="ARBA" id="ARBA00004201"/>
    </source>
</evidence>
<dbReference type="GO" id="GO:0033962">
    <property type="term" value="P:P-body assembly"/>
    <property type="evidence" value="ECO:0007669"/>
    <property type="project" value="TreeGrafter"/>
</dbReference>
<reference evidence="10" key="1">
    <citation type="submission" date="2025-08" db="UniProtKB">
        <authorList>
            <consortium name="Ensembl"/>
        </authorList>
    </citation>
    <scope>IDENTIFICATION</scope>
</reference>
<feature type="domain" description="DFDF" evidence="8">
    <location>
        <begin position="192"/>
        <end position="228"/>
    </location>
</feature>
<dbReference type="Ensembl" id="ENSLCNT00005003370.1">
    <property type="protein sequence ID" value="ENSLCNP00005002944.1"/>
    <property type="gene ID" value="ENSLCNG00005002110.1"/>
</dbReference>
<dbReference type="SUPFAM" id="SSF64153">
    <property type="entry name" value="YjeF N-terminal domain-like"/>
    <property type="match status" value="1"/>
</dbReference>
<feature type="domain" description="Sm" evidence="9">
    <location>
        <begin position="1"/>
        <end position="68"/>
    </location>
</feature>
<dbReference type="AlphaFoldDB" id="A0A667FSE6"/>
<dbReference type="Gene3D" id="2.30.30.100">
    <property type="match status" value="1"/>
</dbReference>
<comment type="subcellular location">
    <subcellularLocation>
        <location evidence="1">Cytoplasm</location>
        <location evidence="1">P-body</location>
    </subcellularLocation>
</comment>
<dbReference type="Pfam" id="PF03853">
    <property type="entry name" value="YjeF_N"/>
    <property type="match status" value="1"/>
</dbReference>
<dbReference type="SMART" id="SM01271">
    <property type="entry name" value="LSM14"/>
    <property type="match status" value="1"/>
</dbReference>
<keyword evidence="11" id="KW-1185">Reference proteome</keyword>
<dbReference type="Pfam" id="PF09532">
    <property type="entry name" value="FDF"/>
    <property type="match status" value="1"/>
</dbReference>
<dbReference type="SMART" id="SM01199">
    <property type="entry name" value="FDF"/>
    <property type="match status" value="1"/>
</dbReference>
<feature type="region of interest" description="Disordered" evidence="6">
    <location>
        <begin position="92"/>
        <end position="193"/>
    </location>
</feature>
<evidence type="ECO:0000256" key="3">
    <source>
        <dbReference type="ARBA" id="ARBA00015797"/>
    </source>
</evidence>
<dbReference type="GO" id="GO:0003729">
    <property type="term" value="F:mRNA binding"/>
    <property type="evidence" value="ECO:0007669"/>
    <property type="project" value="InterPro"/>
</dbReference>
<dbReference type="PROSITE" id="PS52002">
    <property type="entry name" value="SM"/>
    <property type="match status" value="1"/>
</dbReference>
<dbReference type="FunFam" id="2.30.30.100:FF:000026">
    <property type="entry name" value="Enhancer of mRNA-decapping protein 3"/>
    <property type="match status" value="1"/>
</dbReference>
<evidence type="ECO:0000259" key="8">
    <source>
        <dbReference type="PROSITE" id="PS51512"/>
    </source>
</evidence>
<sequence length="597" mass="65561">MATDWLGSIVSINCGDSLGVYQGRVSAVDQISQTISLTRPFHNGVKCLVPEVTFRAGDITELKILEIPGPGENQHFGDLHQTELGPSGVGYQMGINQNGTGKLVKKPTSSSSAPQNIPKRTDVKSQDVAVSPQQQQCSKSYVDRHTESLSQSKSFRRRHNSWSSSSRHPNQATPKKSGLKNGQMKNKDDECFGDDIEEIPDTDFDFEGNLALFDKAAVFEEIDTYERRTGTRSRGIPNERPTRYRHDENILESEPIVYRRITVPHNVSKEFCTDSGLVVPSVSYELHKKLLSVAEKHGLTLERRLEMTGVCASQMALTLLGGPNRLNPKNVHQRPTVALLCGPHVKGAQGISCGRHLANHDVQVILFLPNFVKMLESITNELSLFSKTQGQQVSNLKEIARRGPRPRKGQGLGPAPTPTTTALGTWGNAGSPAHWPALPGQGCTCLRNPRNVSRPSGIRRTPTCAGQHPAMVLPFKKQKDKPIAATLRSPRLALPRRKAHLAWSKHSTTLPKVPSPRFPTISSRREKKQGVRVWRAEGRQLLQVHSIQILKNKKGFSLTATLLKTEVASVCVIQAITGGPAKAPRAIEAPPGRRGLV</sequence>
<dbReference type="Proteomes" id="UP000472241">
    <property type="component" value="Unplaced"/>
</dbReference>
<dbReference type="GO" id="GO:0031087">
    <property type="term" value="P:deadenylation-independent decapping of nuclear-transcribed mRNA"/>
    <property type="evidence" value="ECO:0007669"/>
    <property type="project" value="InterPro"/>
</dbReference>
<proteinExistence type="inferred from homology"/>
<evidence type="ECO:0000256" key="6">
    <source>
        <dbReference type="SAM" id="MobiDB-lite"/>
    </source>
</evidence>
<name>A0A667FSE6_LYNCA</name>
<organism evidence="10 11">
    <name type="scientific">Lynx canadensis</name>
    <name type="common">Canada lynx</name>
    <name type="synonym">Felis canadensis</name>
    <dbReference type="NCBI Taxonomy" id="61383"/>
    <lineage>
        <taxon>Eukaryota</taxon>
        <taxon>Metazoa</taxon>
        <taxon>Chordata</taxon>
        <taxon>Craniata</taxon>
        <taxon>Vertebrata</taxon>
        <taxon>Euteleostomi</taxon>
        <taxon>Mammalia</taxon>
        <taxon>Eutheria</taxon>
        <taxon>Laurasiatheria</taxon>
        <taxon>Carnivora</taxon>
        <taxon>Feliformia</taxon>
        <taxon>Felidae</taxon>
        <taxon>Felinae</taxon>
        <taxon>Lynx</taxon>
    </lineage>
</organism>
<accession>A0A667FSE6</accession>
<dbReference type="Gene3D" id="3.40.50.10260">
    <property type="entry name" value="YjeF N-terminal domain"/>
    <property type="match status" value="1"/>
</dbReference>
<evidence type="ECO:0000313" key="11">
    <source>
        <dbReference type="Proteomes" id="UP000472241"/>
    </source>
</evidence>
<evidence type="ECO:0000313" key="10">
    <source>
        <dbReference type="Ensembl" id="ENSLCNP00005002944.1"/>
    </source>
</evidence>
<dbReference type="PANTHER" id="PTHR13612">
    <property type="entry name" value="ENHANCER OF MRNA-DECAPPING PROTEIN 3"/>
    <property type="match status" value="1"/>
</dbReference>
<feature type="domain" description="YjeF N-terminal" evidence="7">
    <location>
        <begin position="283"/>
        <end position="394"/>
    </location>
</feature>
<keyword evidence="4" id="KW-0963">Cytoplasm</keyword>